<evidence type="ECO:0000313" key="1">
    <source>
        <dbReference type="EMBL" id="RFA33833.1"/>
    </source>
</evidence>
<dbReference type="AlphaFoldDB" id="A0A3E0WNQ0"/>
<dbReference type="Proteomes" id="UP000256488">
    <property type="component" value="Unassembled WGS sequence"/>
</dbReference>
<dbReference type="InterPro" id="IPR010985">
    <property type="entry name" value="Ribbon_hlx_hlx"/>
</dbReference>
<dbReference type="InterPro" id="IPR013321">
    <property type="entry name" value="Arc_rbn_hlx_hlx"/>
</dbReference>
<dbReference type="RefSeq" id="WP_116278787.1">
    <property type="nucleotide sequence ID" value="NZ_NFZX01000030.1"/>
</dbReference>
<dbReference type="SUPFAM" id="SSF47598">
    <property type="entry name" value="Ribbon-helix-helix"/>
    <property type="match status" value="1"/>
</dbReference>
<name>A0A3E0WNQ0_9BACI</name>
<sequence>MEIKIRDVDPTIVKRIDQNAKDKGLSRNAYLKQQLESFAIINGVKNDRVWFEEVLRQVREVLESNYYRLEQLEKQHERVLFLLSLITNVDMEDVHAFLGRQ</sequence>
<reference evidence="1 2" key="1">
    <citation type="submission" date="2017-05" db="EMBL/GenBank/DDBJ databases">
        <title>Virgibacillus sp. AK90 isolated from a saltern of Kakinada, India.</title>
        <authorList>
            <person name="Gupta V."/>
            <person name="Sidhu C."/>
            <person name="Korpole S."/>
            <person name="Pinnaka A.K."/>
        </authorList>
    </citation>
    <scope>NUCLEOTIDE SEQUENCE [LARGE SCALE GENOMIC DNA]</scope>
    <source>
        <strain evidence="1 2">AK90</strain>
    </source>
</reference>
<accession>A0A3E0WNQ0</accession>
<comment type="caution">
    <text evidence="1">The sequence shown here is derived from an EMBL/GenBank/DDBJ whole genome shotgun (WGS) entry which is preliminary data.</text>
</comment>
<gene>
    <name evidence="1" type="ORF">CAI16_13330</name>
</gene>
<dbReference type="Gene3D" id="1.10.1220.10">
    <property type="entry name" value="Met repressor-like"/>
    <property type="match status" value="1"/>
</dbReference>
<proteinExistence type="predicted"/>
<dbReference type="GO" id="GO:0006355">
    <property type="term" value="P:regulation of DNA-templated transcription"/>
    <property type="evidence" value="ECO:0007669"/>
    <property type="project" value="InterPro"/>
</dbReference>
<evidence type="ECO:0000313" key="2">
    <source>
        <dbReference type="Proteomes" id="UP000256488"/>
    </source>
</evidence>
<dbReference type="EMBL" id="NFZX01000030">
    <property type="protein sequence ID" value="RFA33833.1"/>
    <property type="molecule type" value="Genomic_DNA"/>
</dbReference>
<organism evidence="1 2">
    <name type="scientific">Virgibacillus dokdonensis</name>
    <dbReference type="NCBI Taxonomy" id="302167"/>
    <lineage>
        <taxon>Bacteria</taxon>
        <taxon>Bacillati</taxon>
        <taxon>Bacillota</taxon>
        <taxon>Bacilli</taxon>
        <taxon>Bacillales</taxon>
        <taxon>Bacillaceae</taxon>
        <taxon>Virgibacillus</taxon>
    </lineage>
</organism>
<protein>
    <recommendedName>
        <fullName evidence="3">Ribbon-helix-helix protein CopG domain-containing protein</fullName>
    </recommendedName>
</protein>
<evidence type="ECO:0008006" key="3">
    <source>
        <dbReference type="Google" id="ProtNLM"/>
    </source>
</evidence>